<proteinExistence type="predicted"/>
<evidence type="ECO:0000313" key="1">
    <source>
        <dbReference type="EMBL" id="MBB6487037.1"/>
    </source>
</evidence>
<comment type="caution">
    <text evidence="1">The sequence shown here is derived from an EMBL/GenBank/DDBJ whole genome shotgun (WGS) entry which is preliminary data.</text>
</comment>
<dbReference type="AlphaFoldDB" id="A0A7X0IW31"/>
<gene>
    <name evidence="1" type="ORF">GGD46_004337</name>
</gene>
<organism evidence="1 2">
    <name type="scientific">Rhizobium lusitanum</name>
    <dbReference type="NCBI Taxonomy" id="293958"/>
    <lineage>
        <taxon>Bacteria</taxon>
        <taxon>Pseudomonadati</taxon>
        <taxon>Pseudomonadota</taxon>
        <taxon>Alphaproteobacteria</taxon>
        <taxon>Hyphomicrobiales</taxon>
        <taxon>Rhizobiaceae</taxon>
        <taxon>Rhizobium/Agrobacterium group</taxon>
        <taxon>Rhizobium</taxon>
    </lineage>
</organism>
<sequence length="31" mass="3409">MNGNVFLAHVEQVPVPPLPVVIVVTLKLKRT</sequence>
<reference evidence="1 2" key="1">
    <citation type="submission" date="2020-08" db="EMBL/GenBank/DDBJ databases">
        <title>Genomic Encyclopedia of Type Strains, Phase IV (KMG-V): Genome sequencing to study the core and pangenomes of soil and plant-associated prokaryotes.</title>
        <authorList>
            <person name="Whitman W."/>
        </authorList>
    </citation>
    <scope>NUCLEOTIDE SEQUENCE [LARGE SCALE GENOMIC DNA]</scope>
    <source>
        <strain evidence="1 2">SEMIA 4060</strain>
    </source>
</reference>
<dbReference type="Proteomes" id="UP000565576">
    <property type="component" value="Unassembled WGS sequence"/>
</dbReference>
<dbReference type="EMBL" id="JACHBG010000011">
    <property type="protein sequence ID" value="MBB6487037.1"/>
    <property type="molecule type" value="Genomic_DNA"/>
</dbReference>
<accession>A0A7X0IW31</accession>
<evidence type="ECO:0000313" key="2">
    <source>
        <dbReference type="Proteomes" id="UP000565576"/>
    </source>
</evidence>
<name>A0A7X0IW31_9HYPH</name>
<protein>
    <submittedName>
        <fullName evidence="1">Uncharacterized protein</fullName>
    </submittedName>
</protein>